<gene>
    <name evidence="5" type="ORF">RDT67_14795</name>
</gene>
<dbReference type="PRINTS" id="PR00035">
    <property type="entry name" value="HTHGNTR"/>
</dbReference>
<sequence>MTTKISIVQQAIQEIETRIGAGEWLVGQRLPSQHELAKMLQLSRASLRETLSHLESRGLLSIKPGKGVYVTTPSPTEQRQWEFENYSFAEVMAMRLQLEGFAAAHAAVNAVAEDIASLEASVADAYQAAQQGDLLLVKLCDLDFHAQIIRISGNRLLQEIIKLIRQPYEQSKTPPHGSFADMEPTLAEHKRIFLAIKMGEPHLARTAMEQHLQNAARRANVQLSEPFKFIYQEQS</sequence>
<dbReference type="GO" id="GO:0003700">
    <property type="term" value="F:DNA-binding transcription factor activity"/>
    <property type="evidence" value="ECO:0007669"/>
    <property type="project" value="InterPro"/>
</dbReference>
<evidence type="ECO:0000259" key="4">
    <source>
        <dbReference type="PROSITE" id="PS50949"/>
    </source>
</evidence>
<dbReference type="SMART" id="SM00345">
    <property type="entry name" value="HTH_GNTR"/>
    <property type="match status" value="1"/>
</dbReference>
<keyword evidence="3" id="KW-0804">Transcription</keyword>
<dbReference type="CDD" id="cd07377">
    <property type="entry name" value="WHTH_GntR"/>
    <property type="match status" value="1"/>
</dbReference>
<keyword evidence="1" id="KW-0805">Transcription regulation</keyword>
<dbReference type="AlphaFoldDB" id="A0AAJ1YE91"/>
<dbReference type="PANTHER" id="PTHR43537">
    <property type="entry name" value="TRANSCRIPTIONAL REGULATOR, GNTR FAMILY"/>
    <property type="match status" value="1"/>
</dbReference>
<accession>A0AAJ1YE91</accession>
<dbReference type="InterPro" id="IPR008920">
    <property type="entry name" value="TF_FadR/GntR_C"/>
</dbReference>
<evidence type="ECO:0000313" key="5">
    <source>
        <dbReference type="EMBL" id="MDQ9127697.1"/>
    </source>
</evidence>
<dbReference type="Pfam" id="PF07729">
    <property type="entry name" value="FCD"/>
    <property type="match status" value="1"/>
</dbReference>
<reference evidence="5" key="1">
    <citation type="submission" date="2023-08" db="EMBL/GenBank/DDBJ databases">
        <title>The Comparative Genomic Analysis of Yersiniaceae from Polar Regions.</title>
        <authorList>
            <person name="Goncharov A."/>
            <person name="Aslanov B."/>
            <person name="Kolodzhieva V."/>
            <person name="Azarov D."/>
            <person name="Mochov A."/>
            <person name="Lebedeva E."/>
        </authorList>
    </citation>
    <scope>NUCLEOTIDE SEQUENCE</scope>
    <source>
        <strain evidence="5">Vf</strain>
    </source>
</reference>
<organism evidence="5 6">
    <name type="scientific">Serratia fonticola</name>
    <dbReference type="NCBI Taxonomy" id="47917"/>
    <lineage>
        <taxon>Bacteria</taxon>
        <taxon>Pseudomonadati</taxon>
        <taxon>Pseudomonadota</taxon>
        <taxon>Gammaproteobacteria</taxon>
        <taxon>Enterobacterales</taxon>
        <taxon>Yersiniaceae</taxon>
        <taxon>Serratia</taxon>
    </lineage>
</organism>
<evidence type="ECO:0000256" key="3">
    <source>
        <dbReference type="ARBA" id="ARBA00023163"/>
    </source>
</evidence>
<evidence type="ECO:0000256" key="2">
    <source>
        <dbReference type="ARBA" id="ARBA00023125"/>
    </source>
</evidence>
<dbReference type="InterPro" id="IPR036388">
    <property type="entry name" value="WH-like_DNA-bd_sf"/>
</dbReference>
<dbReference type="RefSeq" id="WP_309047757.1">
    <property type="nucleotide sequence ID" value="NZ_JAVIGA010000015.1"/>
</dbReference>
<dbReference type="GO" id="GO:0003677">
    <property type="term" value="F:DNA binding"/>
    <property type="evidence" value="ECO:0007669"/>
    <property type="project" value="UniProtKB-KW"/>
</dbReference>
<name>A0AAJ1YE91_SERFO</name>
<evidence type="ECO:0000256" key="1">
    <source>
        <dbReference type="ARBA" id="ARBA00023015"/>
    </source>
</evidence>
<keyword evidence="2" id="KW-0238">DNA-binding</keyword>
<dbReference type="SUPFAM" id="SSF48008">
    <property type="entry name" value="GntR ligand-binding domain-like"/>
    <property type="match status" value="1"/>
</dbReference>
<dbReference type="PANTHER" id="PTHR43537:SF51">
    <property type="entry name" value="HTH-TYPE TRANSCRIPTIONAL REGULATOR LGOR-RELATED"/>
    <property type="match status" value="1"/>
</dbReference>
<protein>
    <submittedName>
        <fullName evidence="5">FCD domain-containing protein</fullName>
    </submittedName>
</protein>
<dbReference type="SMART" id="SM00895">
    <property type="entry name" value="FCD"/>
    <property type="match status" value="1"/>
</dbReference>
<dbReference type="EMBL" id="JAVIGA010000015">
    <property type="protein sequence ID" value="MDQ9127697.1"/>
    <property type="molecule type" value="Genomic_DNA"/>
</dbReference>
<comment type="caution">
    <text evidence="5">The sequence shown here is derived from an EMBL/GenBank/DDBJ whole genome shotgun (WGS) entry which is preliminary data.</text>
</comment>
<dbReference type="PROSITE" id="PS50949">
    <property type="entry name" value="HTH_GNTR"/>
    <property type="match status" value="1"/>
</dbReference>
<feature type="domain" description="HTH gntR-type" evidence="4">
    <location>
        <begin position="5"/>
        <end position="73"/>
    </location>
</feature>
<dbReference type="Proteomes" id="UP001224622">
    <property type="component" value="Unassembled WGS sequence"/>
</dbReference>
<dbReference type="InterPro" id="IPR000524">
    <property type="entry name" value="Tscrpt_reg_HTH_GntR"/>
</dbReference>
<proteinExistence type="predicted"/>
<evidence type="ECO:0000313" key="6">
    <source>
        <dbReference type="Proteomes" id="UP001224622"/>
    </source>
</evidence>
<dbReference type="SUPFAM" id="SSF46785">
    <property type="entry name" value="Winged helix' DNA-binding domain"/>
    <property type="match status" value="1"/>
</dbReference>
<dbReference type="Pfam" id="PF00392">
    <property type="entry name" value="GntR"/>
    <property type="match status" value="1"/>
</dbReference>
<dbReference type="Gene3D" id="1.10.10.10">
    <property type="entry name" value="Winged helix-like DNA-binding domain superfamily/Winged helix DNA-binding domain"/>
    <property type="match status" value="1"/>
</dbReference>
<dbReference type="InterPro" id="IPR011711">
    <property type="entry name" value="GntR_C"/>
</dbReference>
<dbReference type="Gene3D" id="1.20.120.530">
    <property type="entry name" value="GntR ligand-binding domain-like"/>
    <property type="match status" value="1"/>
</dbReference>
<dbReference type="InterPro" id="IPR036390">
    <property type="entry name" value="WH_DNA-bd_sf"/>
</dbReference>